<dbReference type="Proteomes" id="UP000297776">
    <property type="component" value="Unassembled WGS sequence"/>
</dbReference>
<keyword evidence="4" id="KW-1185">Reference proteome</keyword>
<accession>A0A4Y8LGH9</accession>
<evidence type="ECO:0000313" key="3">
    <source>
        <dbReference type="EMBL" id="TFE00697.1"/>
    </source>
</evidence>
<protein>
    <submittedName>
        <fullName evidence="3">DUF2326 domain-containing protein</fullName>
    </submittedName>
</protein>
<dbReference type="RefSeq" id="WP_134382017.1">
    <property type="nucleotide sequence ID" value="NZ_SORX01000006.1"/>
</dbReference>
<keyword evidence="1" id="KW-0175">Coiled coil</keyword>
<organism evidence="3 4">
    <name type="scientific">Jeotgalibacillus salarius</name>
    <dbReference type="NCBI Taxonomy" id="546023"/>
    <lineage>
        <taxon>Bacteria</taxon>
        <taxon>Bacillati</taxon>
        <taxon>Bacillota</taxon>
        <taxon>Bacilli</taxon>
        <taxon>Bacillales</taxon>
        <taxon>Caryophanaceae</taxon>
        <taxon>Jeotgalibacillus</taxon>
    </lineage>
</organism>
<comment type="caution">
    <text evidence="3">The sequence shown here is derived from an EMBL/GenBank/DDBJ whole genome shotgun (WGS) entry which is preliminary data.</text>
</comment>
<dbReference type="Pfam" id="PF10088">
    <property type="entry name" value="DUF2326"/>
    <property type="match status" value="1"/>
</dbReference>
<evidence type="ECO:0000313" key="4">
    <source>
        <dbReference type="Proteomes" id="UP000297776"/>
    </source>
</evidence>
<feature type="coiled-coil region" evidence="1">
    <location>
        <begin position="411"/>
        <end position="438"/>
    </location>
</feature>
<dbReference type="InterPro" id="IPR018760">
    <property type="entry name" value="DUF2326"/>
</dbReference>
<dbReference type="AlphaFoldDB" id="A0A4Y8LGH9"/>
<feature type="domain" description="DUF2326" evidence="2">
    <location>
        <begin position="462"/>
        <end position="598"/>
    </location>
</feature>
<proteinExistence type="predicted"/>
<evidence type="ECO:0000259" key="2">
    <source>
        <dbReference type="Pfam" id="PF10088"/>
    </source>
</evidence>
<feature type="coiled-coil region" evidence="1">
    <location>
        <begin position="340"/>
        <end position="367"/>
    </location>
</feature>
<sequence length="598" mass="71192">MKISKIYSNNKKFRELDFSDELNIIMGKVINKENLESDSHNLGKSTLISLIDFMFLKEIKKGNFLKDHFDKFQNHIFFMELKKSEDDFITIKRKVKSNTKVSFKFHSKGKQDFRYETNWDHKDLPLTTEDKERNPKEVLNRYWGFDELFHYNYRQYLNYFLRTQYDYDEVFKLTKFKGSDSNWKPAIADLFGFNGSFLKEKYLLESEIASCQRQLTELQTNLNLNINELDQIQSLLDINYLKKEQLETKIDNFDFYLKERDLNRELIEDIEAKISNLNSKEYKIKYELEKTEDSIKNSIPFDMKKVYDLFSEMEILFPGHLKKDYDALIKFNQDITEERNRYLIQNLADLKNQLNKVNQELILENRRRNEILSVLKEKDSFAKFKKYQMTLVELDNDISNLLSKIDNYDILKDIDNDIREKSDVLKKLIQKIESHINNGSDLFKAIKKDFSQLVLEILGETAILFYEINGSNNIDFKVKIVGLDENQLTSKSDGYSYRKMLCVCFDLAVLINYPTNRFYQFVYHDGSMESMSDTKKIKYINKVRELCKTKNIQYIFTALEEDIPRNSKDELFSIKDDEITITLDDRENNEGRLFGTSF</sequence>
<dbReference type="EMBL" id="SORX01000006">
    <property type="protein sequence ID" value="TFE00697.1"/>
    <property type="molecule type" value="Genomic_DNA"/>
</dbReference>
<dbReference type="OrthoDB" id="5516148at2"/>
<gene>
    <name evidence="3" type="ORF">E2626_12050</name>
</gene>
<reference evidence="3 4" key="1">
    <citation type="submission" date="2019-03" db="EMBL/GenBank/DDBJ databases">
        <authorList>
            <person name="Yang Y."/>
        </authorList>
    </citation>
    <scope>NUCLEOTIDE SEQUENCE [LARGE SCALE GENOMIC DNA]</scope>
    <source>
        <strain evidence="3 4">ASL-1</strain>
    </source>
</reference>
<evidence type="ECO:0000256" key="1">
    <source>
        <dbReference type="SAM" id="Coils"/>
    </source>
</evidence>
<name>A0A4Y8LGH9_9BACL</name>
<dbReference type="InterPro" id="IPR027417">
    <property type="entry name" value="P-loop_NTPase"/>
</dbReference>
<dbReference type="Gene3D" id="3.40.50.300">
    <property type="entry name" value="P-loop containing nucleotide triphosphate hydrolases"/>
    <property type="match status" value="1"/>
</dbReference>